<dbReference type="InterPro" id="IPR029756">
    <property type="entry name" value="MTH1187/YkoF-like"/>
</dbReference>
<dbReference type="eggNOG" id="COG0011">
    <property type="taxonomic scope" value="Bacteria"/>
</dbReference>
<gene>
    <name evidence="3" type="ordered locus">SYNW0735</name>
</gene>
<dbReference type="Proteomes" id="UP000001422">
    <property type="component" value="Chromosome"/>
</dbReference>
<evidence type="ECO:0000259" key="2">
    <source>
        <dbReference type="Pfam" id="PF01910"/>
    </source>
</evidence>
<evidence type="ECO:0000256" key="1">
    <source>
        <dbReference type="ARBA" id="ARBA00010272"/>
    </source>
</evidence>
<dbReference type="Gene3D" id="3.30.70.930">
    <property type="match status" value="1"/>
</dbReference>
<organism evidence="3 4">
    <name type="scientific">Parasynechococcus marenigrum (strain WH8102)</name>
    <dbReference type="NCBI Taxonomy" id="84588"/>
    <lineage>
        <taxon>Bacteria</taxon>
        <taxon>Bacillati</taxon>
        <taxon>Cyanobacteriota</taxon>
        <taxon>Cyanophyceae</taxon>
        <taxon>Synechococcales</taxon>
        <taxon>Prochlorococcaceae</taxon>
        <taxon>Parasynechococcus</taxon>
        <taxon>Parasynechococcus marenigrum</taxon>
    </lineage>
</organism>
<dbReference type="NCBIfam" id="TIGR00106">
    <property type="entry name" value="MTH1187 family thiamine-binding protein"/>
    <property type="match status" value="1"/>
</dbReference>
<feature type="domain" description="Thiamine-binding protein" evidence="2">
    <location>
        <begin position="15"/>
        <end position="104"/>
    </location>
</feature>
<dbReference type="STRING" id="84588.SYNW0735"/>
<protein>
    <recommendedName>
        <fullName evidence="2">Thiamine-binding protein domain-containing protein</fullName>
    </recommendedName>
</protein>
<dbReference type="KEGG" id="syw:SYNW0735"/>
<name>Q7U887_PARMW</name>
<accession>Q7U887</accession>
<dbReference type="PANTHER" id="PTHR33777:SF1">
    <property type="entry name" value="UPF0045 PROTEIN ECM15"/>
    <property type="match status" value="1"/>
</dbReference>
<dbReference type="GO" id="GO:0005829">
    <property type="term" value="C:cytosol"/>
    <property type="evidence" value="ECO:0007669"/>
    <property type="project" value="TreeGrafter"/>
</dbReference>
<keyword evidence="4" id="KW-1185">Reference proteome</keyword>
<dbReference type="Pfam" id="PF01910">
    <property type="entry name" value="Thiamine_BP"/>
    <property type="match status" value="1"/>
</dbReference>
<dbReference type="EMBL" id="BX569691">
    <property type="protein sequence ID" value="CAE07250.1"/>
    <property type="molecule type" value="Genomic_DNA"/>
</dbReference>
<reference evidence="3 4" key="1">
    <citation type="journal article" date="2003" name="Nature">
        <title>The genome of a motile marine Synechococcus.</title>
        <authorList>
            <person name="Palenik B."/>
            <person name="Brahamsha B."/>
            <person name="Larimer F."/>
            <person name="Land M."/>
            <person name="Hauser L."/>
            <person name="Chain P."/>
            <person name="Lamerdin J."/>
            <person name="Regala W."/>
            <person name="Allen E.A."/>
            <person name="McCarren J."/>
            <person name="Paulsen I."/>
            <person name="Dufresne A."/>
            <person name="Partensky F."/>
            <person name="Webb E."/>
            <person name="Waterbury J."/>
        </authorList>
    </citation>
    <scope>NUCLEOTIDE SEQUENCE [LARGE SCALE GENOMIC DNA]</scope>
    <source>
        <strain evidence="3 4">WH8102</strain>
    </source>
</reference>
<dbReference type="RefSeq" id="WP_011127600.1">
    <property type="nucleotide sequence ID" value="NC_005070.1"/>
</dbReference>
<dbReference type="PANTHER" id="PTHR33777">
    <property type="entry name" value="UPF0045 PROTEIN ECM15"/>
    <property type="match status" value="1"/>
</dbReference>
<dbReference type="SUPFAM" id="SSF89957">
    <property type="entry name" value="MTH1187/YkoF-like"/>
    <property type="match status" value="1"/>
</dbReference>
<sequence>MRFAGLAAVDSWLSVDLCVVPLGVGVSLTPYIATCQRVIQSTGLVHELGPNGTAIEGPWDDVMECVRACHDALHGMGVPRIYTTLKLNTRIDRQQAFHEKVEMVRRELDA</sequence>
<proteinExistence type="inferred from homology"/>
<comment type="similarity">
    <text evidence="1">Belongs to the UPF0045 family.</text>
</comment>
<dbReference type="HOGENOM" id="CLU_137479_0_0_3"/>
<dbReference type="AlphaFoldDB" id="Q7U887"/>
<dbReference type="InterPro" id="IPR051614">
    <property type="entry name" value="UPF0045_domain"/>
</dbReference>
<evidence type="ECO:0000313" key="4">
    <source>
        <dbReference type="Proteomes" id="UP000001422"/>
    </source>
</evidence>
<dbReference type="InterPro" id="IPR002767">
    <property type="entry name" value="Thiamine_BP"/>
</dbReference>
<evidence type="ECO:0000313" key="3">
    <source>
        <dbReference type="EMBL" id="CAE07250.1"/>
    </source>
</evidence>